<reference evidence="2 3" key="1">
    <citation type="submission" date="2015-02" db="EMBL/GenBank/DDBJ databases">
        <title>Draft genome sequence of Aspergillus parasiticus SU-1.</title>
        <authorList>
            <person name="Yu J."/>
            <person name="Fedorova N."/>
            <person name="Yin Y."/>
            <person name="Losada L."/>
            <person name="Zafar N."/>
            <person name="Taujale R."/>
            <person name="Ehrlich K.C."/>
            <person name="Bhatnagar D."/>
            <person name="Cleveland T.E."/>
            <person name="Bennett J.W."/>
            <person name="Nierman W.C."/>
        </authorList>
    </citation>
    <scope>NUCLEOTIDE SEQUENCE [LARGE SCALE GENOMIC DNA]</scope>
    <source>
        <strain evidence="3">ATCC 56775 / NRRL 5862 / SRRC 143 / SU-1</strain>
    </source>
</reference>
<comment type="caution">
    <text evidence="2">The sequence shown here is derived from an EMBL/GenBank/DDBJ whole genome shotgun (WGS) entry which is preliminary data.</text>
</comment>
<protein>
    <submittedName>
        <fullName evidence="2">Uncharacterized protein</fullName>
    </submittedName>
</protein>
<keyword evidence="1" id="KW-1133">Transmembrane helix</keyword>
<evidence type="ECO:0000313" key="3">
    <source>
        <dbReference type="Proteomes" id="UP000033540"/>
    </source>
</evidence>
<dbReference type="OrthoDB" id="4505696at2759"/>
<proteinExistence type="predicted"/>
<evidence type="ECO:0000256" key="1">
    <source>
        <dbReference type="SAM" id="Phobius"/>
    </source>
</evidence>
<keyword evidence="1" id="KW-0812">Transmembrane</keyword>
<organism evidence="2 3">
    <name type="scientific">Aspergillus parasiticus (strain ATCC 56775 / NRRL 5862 / SRRC 143 / SU-1)</name>
    <dbReference type="NCBI Taxonomy" id="1403190"/>
    <lineage>
        <taxon>Eukaryota</taxon>
        <taxon>Fungi</taxon>
        <taxon>Dikarya</taxon>
        <taxon>Ascomycota</taxon>
        <taxon>Pezizomycotina</taxon>
        <taxon>Eurotiomycetes</taxon>
        <taxon>Eurotiomycetidae</taxon>
        <taxon>Eurotiales</taxon>
        <taxon>Aspergillaceae</taxon>
        <taxon>Aspergillus</taxon>
        <taxon>Aspergillus subgen. Circumdati</taxon>
    </lineage>
</organism>
<accession>A0A0F0I5J2</accession>
<dbReference type="AlphaFoldDB" id="A0A0F0I5J2"/>
<name>A0A0F0I5J2_ASPPU</name>
<dbReference type="Proteomes" id="UP000033540">
    <property type="component" value="Unassembled WGS sequence"/>
</dbReference>
<dbReference type="EMBL" id="JZEE01000586">
    <property type="protein sequence ID" value="KJK62995.1"/>
    <property type="molecule type" value="Genomic_DNA"/>
</dbReference>
<gene>
    <name evidence="2" type="ORF">P875_00034121</name>
</gene>
<feature type="transmembrane region" description="Helical" evidence="1">
    <location>
        <begin position="6"/>
        <end position="27"/>
    </location>
</feature>
<evidence type="ECO:0000313" key="2">
    <source>
        <dbReference type="EMBL" id="KJK62995.1"/>
    </source>
</evidence>
<sequence>MAIPTAGVIVIVIVACLAVTSLGAAMWKQVYPTDHSAHRYNYSRDQELYMRSVRLKNVVGLRQESRTKEPTPRDLESAVFLGYDLDTEDGSSRF</sequence>
<keyword evidence="1" id="KW-0472">Membrane</keyword>